<dbReference type="PANTHER" id="PTHR34109:SF1">
    <property type="entry name" value="VOC DOMAIN-CONTAINING PROTEIN"/>
    <property type="match status" value="1"/>
</dbReference>
<dbReference type="EMBL" id="CP042467">
    <property type="protein sequence ID" value="QED28455.1"/>
    <property type="molecule type" value="Genomic_DNA"/>
</dbReference>
<keyword evidence="3" id="KW-1185">Reference proteome</keyword>
<evidence type="ECO:0000313" key="3">
    <source>
        <dbReference type="Proteomes" id="UP000321595"/>
    </source>
</evidence>
<dbReference type="InterPro" id="IPR041581">
    <property type="entry name" value="Glyoxalase_6"/>
</dbReference>
<dbReference type="Proteomes" id="UP000321595">
    <property type="component" value="Chromosome"/>
</dbReference>
<dbReference type="SUPFAM" id="SSF54593">
    <property type="entry name" value="Glyoxalase/Bleomycin resistance protein/Dihydroxybiphenyl dioxygenase"/>
    <property type="match status" value="1"/>
</dbReference>
<dbReference type="OrthoDB" id="9795306at2"/>
<dbReference type="PANTHER" id="PTHR34109">
    <property type="entry name" value="BNAUNNG04460D PROTEIN-RELATED"/>
    <property type="match status" value="1"/>
</dbReference>
<dbReference type="KEGG" id="bbae:FRD01_14665"/>
<name>A0A5B8XSG3_9DELT</name>
<proteinExistence type="predicted"/>
<dbReference type="AlphaFoldDB" id="A0A5B8XSG3"/>
<dbReference type="InterPro" id="IPR037523">
    <property type="entry name" value="VOC_core"/>
</dbReference>
<dbReference type="RefSeq" id="WP_146960895.1">
    <property type="nucleotide sequence ID" value="NZ_CP042467.1"/>
</dbReference>
<dbReference type="InterPro" id="IPR029068">
    <property type="entry name" value="Glyas_Bleomycin-R_OHBP_Dase"/>
</dbReference>
<dbReference type="Pfam" id="PF18029">
    <property type="entry name" value="Glyoxalase_6"/>
    <property type="match status" value="1"/>
</dbReference>
<dbReference type="Gene3D" id="3.30.720.120">
    <property type="match status" value="1"/>
</dbReference>
<organism evidence="2 3">
    <name type="scientific">Microvenator marinus</name>
    <dbReference type="NCBI Taxonomy" id="2600177"/>
    <lineage>
        <taxon>Bacteria</taxon>
        <taxon>Deltaproteobacteria</taxon>
        <taxon>Bradymonadales</taxon>
        <taxon>Microvenatoraceae</taxon>
        <taxon>Microvenator</taxon>
    </lineage>
</organism>
<reference evidence="2 3" key="1">
    <citation type="submission" date="2019-08" db="EMBL/GenBank/DDBJ databases">
        <authorList>
            <person name="Liang Q."/>
        </authorList>
    </citation>
    <scope>NUCLEOTIDE SEQUENCE [LARGE SCALE GENOMIC DNA]</scope>
    <source>
        <strain evidence="2 3">V1718</strain>
    </source>
</reference>
<accession>A0A5B8XSG3</accession>
<gene>
    <name evidence="2" type="ORF">FRD01_14665</name>
</gene>
<feature type="domain" description="VOC" evidence="1">
    <location>
        <begin position="8"/>
        <end position="124"/>
    </location>
</feature>
<sequence>MSSYIPKGFQAITPYFMVHDADAFLDFLCAAFGAEEISAHREEDRLVHAELRVFGSVIEVGQPKGEFTATRVNLHVYVAQPEDVVDQALRAGATLLYPVTEHEYGEKSGGIADAFGNQWYIACVTDHHKRSIS</sequence>
<dbReference type="Gene3D" id="3.30.720.110">
    <property type="match status" value="1"/>
</dbReference>
<evidence type="ECO:0000313" key="2">
    <source>
        <dbReference type="EMBL" id="QED28455.1"/>
    </source>
</evidence>
<evidence type="ECO:0000259" key="1">
    <source>
        <dbReference type="PROSITE" id="PS51819"/>
    </source>
</evidence>
<protein>
    <recommendedName>
        <fullName evidence="1">VOC domain-containing protein</fullName>
    </recommendedName>
</protein>
<dbReference type="PROSITE" id="PS51819">
    <property type="entry name" value="VOC"/>
    <property type="match status" value="1"/>
</dbReference>